<feature type="domain" description="CRISPR type III-associated protein" evidence="2">
    <location>
        <begin position="8"/>
        <end position="204"/>
    </location>
</feature>
<keyword evidence="1" id="KW-0051">Antiviral defense</keyword>
<evidence type="ECO:0000313" key="4">
    <source>
        <dbReference type="Proteomes" id="UP000004756"/>
    </source>
</evidence>
<dbReference type="InterPro" id="IPR005537">
    <property type="entry name" value="RAMP_III_fam"/>
</dbReference>
<dbReference type="EMBL" id="ACCJ01000147">
    <property type="protein sequence ID" value="EEG55425.1"/>
    <property type="molecule type" value="Genomic_DNA"/>
</dbReference>
<evidence type="ECO:0000313" key="3">
    <source>
        <dbReference type="EMBL" id="EEG55425.1"/>
    </source>
</evidence>
<keyword evidence="4" id="KW-1185">Reference proteome</keyword>
<evidence type="ECO:0000259" key="2">
    <source>
        <dbReference type="Pfam" id="PF03787"/>
    </source>
</evidence>
<dbReference type="HOGENOM" id="CLU_085066_0_0_9"/>
<organism evidence="3 4">
    <name type="scientific">[Clostridium] asparagiforme DSM 15981</name>
    <dbReference type="NCBI Taxonomy" id="518636"/>
    <lineage>
        <taxon>Bacteria</taxon>
        <taxon>Bacillati</taxon>
        <taxon>Bacillota</taxon>
        <taxon>Clostridia</taxon>
        <taxon>Lachnospirales</taxon>
        <taxon>Lachnospiraceae</taxon>
        <taxon>Enterocloster</taxon>
    </lineage>
</organism>
<dbReference type="RefSeq" id="WP_007710774.1">
    <property type="nucleotide sequence ID" value="NZ_GG657591.1"/>
</dbReference>
<dbReference type="InterPro" id="IPR052216">
    <property type="entry name" value="CRISPR_Csm3_endoribonuclease"/>
</dbReference>
<name>C0CZT1_9FIRM</name>
<dbReference type="PANTHER" id="PTHR35579">
    <property type="entry name" value="CRISPR SYSTEM CMS ENDORIBONUCLEASE CSM3"/>
    <property type="match status" value="1"/>
</dbReference>
<accession>C0CZT1</accession>
<dbReference type="Proteomes" id="UP000004756">
    <property type="component" value="Unassembled WGS sequence"/>
</dbReference>
<gene>
    <name evidence="3" type="ORF">CLOSTASPAR_02508</name>
</gene>
<dbReference type="GO" id="GO:0051607">
    <property type="term" value="P:defense response to virus"/>
    <property type="evidence" value="ECO:0007669"/>
    <property type="project" value="UniProtKB-KW"/>
</dbReference>
<dbReference type="Pfam" id="PF03787">
    <property type="entry name" value="RAMPs"/>
    <property type="match status" value="1"/>
</dbReference>
<dbReference type="AlphaFoldDB" id="C0CZT1"/>
<proteinExistence type="predicted"/>
<comment type="caution">
    <text evidence="3">The sequence shown here is derived from an EMBL/GenBank/DDBJ whole genome shotgun (WGS) entry which is preliminary data.</text>
</comment>
<protein>
    <submittedName>
        <fullName evidence="3">CRISPR-associated RAMP protein</fullName>
    </submittedName>
</protein>
<reference evidence="3 4" key="1">
    <citation type="submission" date="2009-01" db="EMBL/GenBank/DDBJ databases">
        <authorList>
            <person name="Fulton L."/>
            <person name="Clifton S."/>
            <person name="Fulton B."/>
            <person name="Xu J."/>
            <person name="Minx P."/>
            <person name="Pepin K.H."/>
            <person name="Johnson M."/>
            <person name="Bhonagiri V."/>
            <person name="Nash W.E."/>
            <person name="Mardis E.R."/>
            <person name="Wilson R.K."/>
        </authorList>
    </citation>
    <scope>NUCLEOTIDE SEQUENCE [LARGE SCALE GENOMIC DNA]</scope>
    <source>
        <strain evidence="3 4">DSM 15981</strain>
    </source>
</reference>
<reference evidence="3 4" key="2">
    <citation type="submission" date="2009-02" db="EMBL/GenBank/DDBJ databases">
        <title>Draft genome sequence of Clostridium asparagiforme (DSM 15981).</title>
        <authorList>
            <person name="Sudarsanam P."/>
            <person name="Ley R."/>
            <person name="Guruge J."/>
            <person name="Turnbaugh P.J."/>
            <person name="Mahowald M."/>
            <person name="Liep D."/>
            <person name="Gordon J."/>
        </authorList>
    </citation>
    <scope>NUCLEOTIDE SEQUENCE [LARGE SCALE GENOMIC DNA]</scope>
    <source>
        <strain evidence="3 4">DSM 15981</strain>
    </source>
</reference>
<evidence type="ECO:0000256" key="1">
    <source>
        <dbReference type="ARBA" id="ARBA00023118"/>
    </source>
</evidence>
<feature type="non-terminal residue" evidence="3">
    <location>
        <position position="208"/>
    </location>
</feature>
<dbReference type="PANTHER" id="PTHR35579:SF3">
    <property type="entry name" value="CRISPR SYSTEM CMS ENDORIBONUCLEASE CSM3"/>
    <property type="match status" value="1"/>
</dbReference>
<sequence>MKRWWLEITLKSDLCAATGDSEQAVTNMKTALEHGLPIIPAKRLKGCLLNEGKEIVSNGFAAPTELADLFGRPGASHPARLHIGDAHIYRIPGFLLGKEHADGDVVLENYEKELRELIRHPKLSEDLAERLLTRLRTRTAIDKELKNAQKTTLRTMQVVPRGIVFRSLLELSDAQGQTPPQLLKWCVKALRHVGLGITRGYGEVSCTL</sequence>